<name>A0A410WUG0_9BACL</name>
<evidence type="ECO:0000313" key="4">
    <source>
        <dbReference type="Proteomes" id="UP001527202"/>
    </source>
</evidence>
<reference evidence="2 3" key="1">
    <citation type="submission" date="2018-01" db="EMBL/GenBank/DDBJ databases">
        <title>The whole genome sequencing and assembly of Paenibacillus chitinolyticus KCCM 41400 strain.</title>
        <authorList>
            <person name="Kim J.-Y."/>
            <person name="Park M.-K."/>
            <person name="Lee Y.-J."/>
            <person name="Yi H."/>
            <person name="Bahn Y.-S."/>
            <person name="Kim J.F."/>
            <person name="Lee D.-W."/>
        </authorList>
    </citation>
    <scope>NUCLEOTIDE SEQUENCE [LARGE SCALE GENOMIC DNA]</scope>
    <source>
        <strain evidence="2 3">KCCM 41400</strain>
    </source>
</reference>
<dbReference type="EMBL" id="JAMDMJ010000004">
    <property type="protein sequence ID" value="MCY9595179.1"/>
    <property type="molecule type" value="Genomic_DNA"/>
</dbReference>
<dbReference type="AlphaFoldDB" id="A0A410WUG0"/>
<sequence>MDGKKTYYVSVGAKEIVDEADEINFDFEIKATGEEIDKLAELFEVMDESDEATHFRALLPFKEYHKDKENDAYDYDLKEIYRTLYNLGTEKTRKHIEEMNVLN</sequence>
<dbReference type="KEGG" id="pchi:PC41400_10315"/>
<dbReference type="GeneID" id="95375200"/>
<proteinExistence type="predicted"/>
<organism evidence="2 3">
    <name type="scientific">Paenibacillus chitinolyticus</name>
    <dbReference type="NCBI Taxonomy" id="79263"/>
    <lineage>
        <taxon>Bacteria</taxon>
        <taxon>Bacillati</taxon>
        <taxon>Bacillota</taxon>
        <taxon>Bacilli</taxon>
        <taxon>Bacillales</taxon>
        <taxon>Paenibacillaceae</taxon>
        <taxon>Paenibacillus</taxon>
    </lineage>
</organism>
<dbReference type="Proteomes" id="UP000288943">
    <property type="component" value="Chromosome"/>
</dbReference>
<evidence type="ECO:0000313" key="1">
    <source>
        <dbReference type="EMBL" id="MCY9595179.1"/>
    </source>
</evidence>
<reference evidence="1 4" key="2">
    <citation type="submission" date="2022-05" db="EMBL/GenBank/DDBJ databases">
        <title>Genome Sequencing of Bee-Associated Microbes.</title>
        <authorList>
            <person name="Dunlap C."/>
        </authorList>
    </citation>
    <scope>NUCLEOTIDE SEQUENCE [LARGE SCALE GENOMIC DNA]</scope>
    <source>
        <strain evidence="1 4">NRRL B-23120</strain>
    </source>
</reference>
<gene>
    <name evidence="1" type="ORF">M5X16_05225</name>
    <name evidence="2" type="ORF">PC41400_10315</name>
</gene>
<keyword evidence="4" id="KW-1185">Reference proteome</keyword>
<dbReference type="EMBL" id="CP026520">
    <property type="protein sequence ID" value="QAV18039.1"/>
    <property type="molecule type" value="Genomic_DNA"/>
</dbReference>
<dbReference type="Proteomes" id="UP001527202">
    <property type="component" value="Unassembled WGS sequence"/>
</dbReference>
<accession>A0A410WUG0</accession>
<dbReference type="RefSeq" id="WP_042230809.1">
    <property type="nucleotide sequence ID" value="NZ_CP026520.1"/>
</dbReference>
<evidence type="ECO:0008006" key="5">
    <source>
        <dbReference type="Google" id="ProtNLM"/>
    </source>
</evidence>
<dbReference type="OrthoDB" id="2706506at2"/>
<evidence type="ECO:0000313" key="2">
    <source>
        <dbReference type="EMBL" id="QAV18039.1"/>
    </source>
</evidence>
<protein>
    <recommendedName>
        <fullName evidence="5">Hydrolase</fullName>
    </recommendedName>
</protein>
<evidence type="ECO:0000313" key="3">
    <source>
        <dbReference type="Proteomes" id="UP000288943"/>
    </source>
</evidence>